<dbReference type="Gene3D" id="1.10.10.10">
    <property type="entry name" value="Winged helix-like DNA-binding domain superfamily/Winged helix DNA-binding domain"/>
    <property type="match status" value="1"/>
</dbReference>
<dbReference type="SUPFAM" id="SSF52172">
    <property type="entry name" value="CheY-like"/>
    <property type="match status" value="1"/>
</dbReference>
<dbReference type="SMART" id="SM00862">
    <property type="entry name" value="Trans_reg_C"/>
    <property type="match status" value="1"/>
</dbReference>
<evidence type="ECO:0000256" key="5">
    <source>
        <dbReference type="PROSITE-ProRule" id="PRU01091"/>
    </source>
</evidence>
<keyword evidence="3" id="KW-0804">Transcription</keyword>
<organism evidence="8 9">
    <name type="scientific">Thomasclavelia spiroformis DSM 1552</name>
    <dbReference type="NCBI Taxonomy" id="428126"/>
    <lineage>
        <taxon>Bacteria</taxon>
        <taxon>Bacillati</taxon>
        <taxon>Bacillota</taxon>
        <taxon>Erysipelotrichia</taxon>
        <taxon>Erysipelotrichales</taxon>
        <taxon>Coprobacillaceae</taxon>
        <taxon>Thomasclavelia</taxon>
    </lineage>
</organism>
<evidence type="ECO:0000256" key="2">
    <source>
        <dbReference type="ARBA" id="ARBA00023125"/>
    </source>
</evidence>
<dbReference type="PANTHER" id="PTHR48111">
    <property type="entry name" value="REGULATOR OF RPOS"/>
    <property type="match status" value="1"/>
</dbReference>
<dbReference type="InterPro" id="IPR011006">
    <property type="entry name" value="CheY-like_superfamily"/>
</dbReference>
<keyword evidence="2 5" id="KW-0238">DNA-binding</keyword>
<dbReference type="STRING" id="428126.CLOSPI_01508"/>
<dbReference type="GO" id="GO:0005829">
    <property type="term" value="C:cytosol"/>
    <property type="evidence" value="ECO:0007669"/>
    <property type="project" value="TreeGrafter"/>
</dbReference>
<dbReference type="InterPro" id="IPR001867">
    <property type="entry name" value="OmpR/PhoB-type_DNA-bd"/>
</dbReference>
<comment type="caution">
    <text evidence="4">Lacks conserved residue(s) required for the propagation of feature annotation.</text>
</comment>
<evidence type="ECO:0000259" key="7">
    <source>
        <dbReference type="PROSITE" id="PS51755"/>
    </source>
</evidence>
<reference evidence="8" key="2">
    <citation type="submission" date="2014-06" db="EMBL/GenBank/DDBJ databases">
        <title>Draft genome sequence of Clostridium spiroforme (DSM 1552).</title>
        <authorList>
            <person name="Sudarsanam P."/>
            <person name="Ley R."/>
            <person name="Guruge J."/>
            <person name="Turnbaugh P.J."/>
            <person name="Mahowald M."/>
            <person name="Liep D."/>
            <person name="Gordon J."/>
        </authorList>
    </citation>
    <scope>NUCLEOTIDE SEQUENCE</scope>
    <source>
        <strain evidence="8">DSM 1552</strain>
    </source>
</reference>
<dbReference type="Proteomes" id="UP000004910">
    <property type="component" value="Unassembled WGS sequence"/>
</dbReference>
<dbReference type="PANTHER" id="PTHR48111:SF2">
    <property type="entry name" value="RESPONSE REGULATOR SAER"/>
    <property type="match status" value="1"/>
</dbReference>
<keyword evidence="9" id="KW-1185">Reference proteome</keyword>
<sequence length="163" mass="19257">MMPNRGGITTCIEIRENYDMLILFLTVKSTEYDKYIGLSMGGDDYLSKPFSKIELLARISSLIKRYQVYQNKQSKNSPLKNNYIYIKDLRIDKYASRVYKNNQEITLTNIGYKILMLLAQHKNKIFTLENLYESIWHESYDSSKSSQYIKNVWGRGYCIEEDK</sequence>
<dbReference type="InterPro" id="IPR039420">
    <property type="entry name" value="WalR-like"/>
</dbReference>
<evidence type="ECO:0000256" key="4">
    <source>
        <dbReference type="PROSITE-ProRule" id="PRU00169"/>
    </source>
</evidence>
<reference evidence="8" key="1">
    <citation type="submission" date="2008-02" db="EMBL/GenBank/DDBJ databases">
        <authorList>
            <person name="Fulton L."/>
            <person name="Clifton S."/>
            <person name="Fulton B."/>
            <person name="Xu J."/>
            <person name="Minx P."/>
            <person name="Pepin K.H."/>
            <person name="Johnson M."/>
            <person name="Thiruvilangam P."/>
            <person name="Bhonagiri V."/>
            <person name="Nash W.E."/>
            <person name="Mardis E.R."/>
            <person name="Wilson R.K."/>
        </authorList>
    </citation>
    <scope>NUCLEOTIDE SEQUENCE [LARGE SCALE GENOMIC DNA]</scope>
    <source>
        <strain evidence="8">DSM 1552</strain>
    </source>
</reference>
<keyword evidence="1" id="KW-0805">Transcription regulation</keyword>
<dbReference type="PROSITE" id="PS51755">
    <property type="entry name" value="OMPR_PHOB"/>
    <property type="match status" value="1"/>
</dbReference>
<dbReference type="GO" id="GO:0032993">
    <property type="term" value="C:protein-DNA complex"/>
    <property type="evidence" value="ECO:0007669"/>
    <property type="project" value="TreeGrafter"/>
</dbReference>
<evidence type="ECO:0000256" key="1">
    <source>
        <dbReference type="ARBA" id="ARBA00023015"/>
    </source>
</evidence>
<dbReference type="eggNOG" id="COG0745">
    <property type="taxonomic scope" value="Bacteria"/>
</dbReference>
<feature type="DNA-binding region" description="OmpR/PhoB-type" evidence="5">
    <location>
        <begin position="81"/>
        <end position="163"/>
    </location>
</feature>
<evidence type="ECO:0000313" key="8">
    <source>
        <dbReference type="EMBL" id="EDS74731.1"/>
    </source>
</evidence>
<dbReference type="Pfam" id="PF00486">
    <property type="entry name" value="Trans_reg_C"/>
    <property type="match status" value="1"/>
</dbReference>
<dbReference type="Gene3D" id="3.40.50.2300">
    <property type="match status" value="1"/>
</dbReference>
<dbReference type="HOGENOM" id="CLU_000445_30_4_9"/>
<dbReference type="GO" id="GO:0000156">
    <property type="term" value="F:phosphorelay response regulator activity"/>
    <property type="evidence" value="ECO:0007669"/>
    <property type="project" value="TreeGrafter"/>
</dbReference>
<dbReference type="GO" id="GO:0000976">
    <property type="term" value="F:transcription cis-regulatory region binding"/>
    <property type="evidence" value="ECO:0007669"/>
    <property type="project" value="TreeGrafter"/>
</dbReference>
<dbReference type="PROSITE" id="PS50110">
    <property type="entry name" value="RESPONSE_REGULATORY"/>
    <property type="match status" value="1"/>
</dbReference>
<dbReference type="EMBL" id="ABIK02000010">
    <property type="protein sequence ID" value="EDS74731.1"/>
    <property type="molecule type" value="Genomic_DNA"/>
</dbReference>
<dbReference type="GO" id="GO:0006355">
    <property type="term" value="P:regulation of DNA-templated transcription"/>
    <property type="evidence" value="ECO:0007669"/>
    <property type="project" value="InterPro"/>
</dbReference>
<protein>
    <recommendedName>
        <fullName evidence="10">Response regulator receiver domain protein</fullName>
    </recommendedName>
</protein>
<dbReference type="CDD" id="cd00383">
    <property type="entry name" value="trans_reg_C"/>
    <property type="match status" value="1"/>
</dbReference>
<dbReference type="InterPro" id="IPR016032">
    <property type="entry name" value="Sig_transdc_resp-reg_C-effctor"/>
</dbReference>
<dbReference type="SUPFAM" id="SSF46894">
    <property type="entry name" value="C-terminal effector domain of the bipartite response regulators"/>
    <property type="match status" value="1"/>
</dbReference>
<evidence type="ECO:0000259" key="6">
    <source>
        <dbReference type="PROSITE" id="PS50110"/>
    </source>
</evidence>
<dbReference type="AlphaFoldDB" id="B1C2P6"/>
<proteinExistence type="predicted"/>
<dbReference type="Pfam" id="PF00072">
    <property type="entry name" value="Response_reg"/>
    <property type="match status" value="1"/>
</dbReference>
<comment type="caution">
    <text evidence="8">The sequence shown here is derived from an EMBL/GenBank/DDBJ whole genome shotgun (WGS) entry which is preliminary data.</text>
</comment>
<accession>B1C2P6</accession>
<feature type="domain" description="Response regulatory" evidence="6">
    <location>
        <begin position="1"/>
        <end position="63"/>
    </location>
</feature>
<feature type="domain" description="OmpR/PhoB-type" evidence="7">
    <location>
        <begin position="81"/>
        <end position="163"/>
    </location>
</feature>
<name>B1C2P6_9FIRM</name>
<evidence type="ECO:0000256" key="3">
    <source>
        <dbReference type="ARBA" id="ARBA00023163"/>
    </source>
</evidence>
<evidence type="ECO:0008006" key="10">
    <source>
        <dbReference type="Google" id="ProtNLM"/>
    </source>
</evidence>
<gene>
    <name evidence="8" type="ORF">CLOSPI_01508</name>
</gene>
<dbReference type="InterPro" id="IPR036388">
    <property type="entry name" value="WH-like_DNA-bd_sf"/>
</dbReference>
<dbReference type="InterPro" id="IPR001789">
    <property type="entry name" value="Sig_transdc_resp-reg_receiver"/>
</dbReference>
<evidence type="ECO:0000313" key="9">
    <source>
        <dbReference type="Proteomes" id="UP000004910"/>
    </source>
</evidence>